<name>A0A9W6WBX9_9ACTN</name>
<dbReference type="AlphaFoldDB" id="A0A9W6WBX9"/>
<evidence type="ECO:0000259" key="1">
    <source>
        <dbReference type="Pfam" id="PF14534"/>
    </source>
</evidence>
<dbReference type="RefSeq" id="WP_285665727.1">
    <property type="nucleotide sequence ID" value="NZ_BSTX01000004.1"/>
</dbReference>
<evidence type="ECO:0000313" key="2">
    <source>
        <dbReference type="EMBL" id="GLZ80528.1"/>
    </source>
</evidence>
<dbReference type="InterPro" id="IPR027843">
    <property type="entry name" value="DUF4440"/>
</dbReference>
<dbReference type="Pfam" id="PF14534">
    <property type="entry name" value="DUF4440"/>
    <property type="match status" value="1"/>
</dbReference>
<feature type="domain" description="DUF4440" evidence="1">
    <location>
        <begin position="11"/>
        <end position="115"/>
    </location>
</feature>
<dbReference type="Proteomes" id="UP001165079">
    <property type="component" value="Unassembled WGS sequence"/>
</dbReference>
<proteinExistence type="predicted"/>
<keyword evidence="3" id="KW-1185">Reference proteome</keyword>
<reference evidence="2" key="1">
    <citation type="submission" date="2023-03" db="EMBL/GenBank/DDBJ databases">
        <title>Actinorhabdospora filicis NBRC 111898.</title>
        <authorList>
            <person name="Ichikawa N."/>
            <person name="Sato H."/>
            <person name="Tonouchi N."/>
        </authorList>
    </citation>
    <scope>NUCLEOTIDE SEQUENCE</scope>
    <source>
        <strain evidence="2">NBRC 111898</strain>
    </source>
</reference>
<protein>
    <recommendedName>
        <fullName evidence="1">DUF4440 domain-containing protein</fullName>
    </recommendedName>
</protein>
<dbReference type="Gene3D" id="3.10.450.50">
    <property type="match status" value="1"/>
</dbReference>
<organism evidence="2 3">
    <name type="scientific">Actinorhabdospora filicis</name>
    <dbReference type="NCBI Taxonomy" id="1785913"/>
    <lineage>
        <taxon>Bacteria</taxon>
        <taxon>Bacillati</taxon>
        <taxon>Actinomycetota</taxon>
        <taxon>Actinomycetes</taxon>
        <taxon>Micromonosporales</taxon>
        <taxon>Micromonosporaceae</taxon>
        <taxon>Actinorhabdospora</taxon>
    </lineage>
</organism>
<evidence type="ECO:0000313" key="3">
    <source>
        <dbReference type="Proteomes" id="UP001165079"/>
    </source>
</evidence>
<dbReference type="SUPFAM" id="SSF54427">
    <property type="entry name" value="NTF2-like"/>
    <property type="match status" value="1"/>
</dbReference>
<dbReference type="InterPro" id="IPR032710">
    <property type="entry name" value="NTF2-like_dom_sf"/>
</dbReference>
<gene>
    <name evidence="2" type="ORF">Afil01_53350</name>
</gene>
<comment type="caution">
    <text evidence="2">The sequence shown here is derived from an EMBL/GenBank/DDBJ whole genome shotgun (WGS) entry which is preliminary data.</text>
</comment>
<sequence>MSTDPKAEAELIALEEAMWDANRAGDGAYYDKVLRDDAMGVSKWGLLDKATAVAGISANHNPYLKTDLSQIKVLMVNEDAAVVTYKADVLVLVNGEETPTSAYASTVYARENGTWTPVFFQHTPL</sequence>
<accession>A0A9W6WBX9</accession>
<dbReference type="EMBL" id="BSTX01000004">
    <property type="protein sequence ID" value="GLZ80528.1"/>
    <property type="molecule type" value="Genomic_DNA"/>
</dbReference>